<comment type="caution">
    <text evidence="1">The sequence shown here is derived from an EMBL/GenBank/DDBJ whole genome shotgun (WGS) entry which is preliminary data.</text>
</comment>
<evidence type="ECO:0008006" key="3">
    <source>
        <dbReference type="Google" id="ProtNLM"/>
    </source>
</evidence>
<protein>
    <recommendedName>
        <fullName evidence="3">CARDB domain-containing protein</fullName>
    </recommendedName>
</protein>
<dbReference type="AlphaFoldDB" id="A0A6B0T4R2"/>
<sequence length="117" mass="12215">MRNGIVTLSLGSVAVAGCSDAVDEATGGPDLEVTDISSETTTFGNVRLGIRVVNNGNEAGTNTLVGQVDIQGGDTYTQRQSITVNADSGNDFTMEFDIDISESLSGSRYTADAFLEE</sequence>
<evidence type="ECO:0000313" key="1">
    <source>
        <dbReference type="EMBL" id="MXR50282.1"/>
    </source>
</evidence>
<organism evidence="1 2">
    <name type="scientific">Halovenus carboxidivorans</name>
    <dbReference type="NCBI Taxonomy" id="2692199"/>
    <lineage>
        <taxon>Archaea</taxon>
        <taxon>Methanobacteriati</taxon>
        <taxon>Methanobacteriota</taxon>
        <taxon>Stenosarchaea group</taxon>
        <taxon>Halobacteria</taxon>
        <taxon>Halobacteriales</taxon>
        <taxon>Haloarculaceae</taxon>
        <taxon>Halovenus</taxon>
    </lineage>
</organism>
<name>A0A6B0T4R2_9EURY</name>
<dbReference type="Proteomes" id="UP000466535">
    <property type="component" value="Unassembled WGS sequence"/>
</dbReference>
<proteinExistence type="predicted"/>
<accession>A0A6B0T4R2</accession>
<dbReference type="EMBL" id="WUUT01000001">
    <property type="protein sequence ID" value="MXR50282.1"/>
    <property type="molecule type" value="Genomic_DNA"/>
</dbReference>
<evidence type="ECO:0000313" key="2">
    <source>
        <dbReference type="Proteomes" id="UP000466535"/>
    </source>
</evidence>
<dbReference type="PROSITE" id="PS51257">
    <property type="entry name" value="PROKAR_LIPOPROTEIN"/>
    <property type="match status" value="1"/>
</dbReference>
<keyword evidence="2" id="KW-1185">Reference proteome</keyword>
<gene>
    <name evidence="1" type="ORF">GRX03_01480</name>
</gene>
<reference evidence="1 2" key="1">
    <citation type="submission" date="2019-12" db="EMBL/GenBank/DDBJ databases">
        <title>Isolation and characterization of three novel carbon monoxide-oxidizing members of Halobacteria from salione crusts and soils.</title>
        <authorList>
            <person name="Myers M.R."/>
            <person name="King G.M."/>
        </authorList>
    </citation>
    <scope>NUCLEOTIDE SEQUENCE [LARGE SCALE GENOMIC DNA]</scope>
    <source>
        <strain evidence="1 2">WSH3</strain>
    </source>
</reference>